<proteinExistence type="predicted"/>
<dbReference type="EMBL" id="CP001998">
    <property type="protein sequence ID" value="ADE54628.1"/>
    <property type="molecule type" value="Genomic_DNA"/>
</dbReference>
<protein>
    <submittedName>
        <fullName evidence="1">Uncharacterized protein</fullName>
    </submittedName>
</protein>
<organism evidence="1 2">
    <name type="scientific">Coraliomargarita akajimensis (strain DSM 45221 / IAM 15411 / JCM 23193 / KCTC 12865 / 04OKA010-24)</name>
    <dbReference type="NCBI Taxonomy" id="583355"/>
    <lineage>
        <taxon>Bacteria</taxon>
        <taxon>Pseudomonadati</taxon>
        <taxon>Verrucomicrobiota</taxon>
        <taxon>Opitutia</taxon>
        <taxon>Puniceicoccales</taxon>
        <taxon>Coraliomargaritaceae</taxon>
        <taxon>Coraliomargarita</taxon>
    </lineage>
</organism>
<dbReference type="AlphaFoldDB" id="D5EJM9"/>
<sequence length="278" mass="28288">MKTSLNVNALVGTFAFLSSILGVEAVVSGSLPTSLGNAMNSGASPTSDSTGAADARVELNNPGFFGLGSSTSYATTGAYSVDSSSSDFYSIDMIGGNDVSVGASFGILSGDSVNGTLSQLTFSFTLGAYETVDVHSNIDYKLDHSGQDDYGEDTIELSWTLEQGGNSVSGLGVNSDNIWTAGPDGSFLTTARSDSTTSAAIAGQITNNSGGDLEYTVTVSVILNLGSAANNAGITNDALVGGWSAFDFSATTVVPEPGHSVFLLGAAAACIAMMRRRR</sequence>
<dbReference type="Proteomes" id="UP000000925">
    <property type="component" value="Chromosome"/>
</dbReference>
<dbReference type="KEGG" id="caa:Caka_1609"/>
<evidence type="ECO:0000313" key="2">
    <source>
        <dbReference type="Proteomes" id="UP000000925"/>
    </source>
</evidence>
<accession>D5EJM9</accession>
<name>D5EJM9_CORAD</name>
<reference evidence="1 2" key="1">
    <citation type="journal article" date="2010" name="Stand. Genomic Sci.">
        <title>Complete genome sequence of Coraliomargarita akajimensis type strain (04OKA010-24).</title>
        <authorList>
            <person name="Mavromatis K."/>
            <person name="Abt B."/>
            <person name="Brambilla E."/>
            <person name="Lapidus A."/>
            <person name="Copeland A."/>
            <person name="Deshpande S."/>
            <person name="Nolan M."/>
            <person name="Lucas S."/>
            <person name="Tice H."/>
            <person name="Cheng J.F."/>
            <person name="Han C."/>
            <person name="Detter J.C."/>
            <person name="Woyke T."/>
            <person name="Goodwin L."/>
            <person name="Pitluck S."/>
            <person name="Held B."/>
            <person name="Brettin T."/>
            <person name="Tapia R."/>
            <person name="Ivanova N."/>
            <person name="Mikhailova N."/>
            <person name="Pati A."/>
            <person name="Liolios K."/>
            <person name="Chen A."/>
            <person name="Palaniappan K."/>
            <person name="Land M."/>
            <person name="Hauser L."/>
            <person name="Chang Y.J."/>
            <person name="Jeffries C.D."/>
            <person name="Rohde M."/>
            <person name="Goker M."/>
            <person name="Bristow J."/>
            <person name="Eisen J.A."/>
            <person name="Markowitz V."/>
            <person name="Hugenholtz P."/>
            <person name="Klenk H.P."/>
            <person name="Kyrpides N.C."/>
        </authorList>
    </citation>
    <scope>NUCLEOTIDE SEQUENCE [LARGE SCALE GENOMIC DNA]</scope>
    <source>
        <strain evidence="2">DSM 45221 / IAM 15411 / JCM 23193 / KCTC 12865</strain>
    </source>
</reference>
<dbReference type="STRING" id="583355.Caka_1609"/>
<evidence type="ECO:0000313" key="1">
    <source>
        <dbReference type="EMBL" id="ADE54628.1"/>
    </source>
</evidence>
<keyword evidence="2" id="KW-1185">Reference proteome</keyword>
<dbReference type="RefSeq" id="WP_013043350.1">
    <property type="nucleotide sequence ID" value="NC_014008.1"/>
</dbReference>
<gene>
    <name evidence="1" type="ordered locus">Caka_1609</name>
</gene>
<dbReference type="HOGENOM" id="CLU_1000080_0_0_0"/>